<feature type="non-terminal residue" evidence="2">
    <location>
        <position position="130"/>
    </location>
</feature>
<comment type="caution">
    <text evidence="2">The sequence shown here is derived from an EMBL/GenBank/DDBJ whole genome shotgun (WGS) entry which is preliminary data.</text>
</comment>
<reference evidence="2 3" key="1">
    <citation type="submission" date="2024-05" db="EMBL/GenBank/DDBJ databases">
        <authorList>
            <person name="Wallberg A."/>
        </authorList>
    </citation>
    <scope>NUCLEOTIDE SEQUENCE [LARGE SCALE GENOMIC DNA]</scope>
</reference>
<keyword evidence="1" id="KW-1133">Transmembrane helix</keyword>
<keyword evidence="1" id="KW-0472">Membrane</keyword>
<evidence type="ECO:0000313" key="2">
    <source>
        <dbReference type="EMBL" id="CAL4143768.1"/>
    </source>
</evidence>
<dbReference type="EMBL" id="CAXKWB010033782">
    <property type="protein sequence ID" value="CAL4143768.1"/>
    <property type="molecule type" value="Genomic_DNA"/>
</dbReference>
<organism evidence="2 3">
    <name type="scientific">Meganyctiphanes norvegica</name>
    <name type="common">Northern krill</name>
    <name type="synonym">Thysanopoda norvegica</name>
    <dbReference type="NCBI Taxonomy" id="48144"/>
    <lineage>
        <taxon>Eukaryota</taxon>
        <taxon>Metazoa</taxon>
        <taxon>Ecdysozoa</taxon>
        <taxon>Arthropoda</taxon>
        <taxon>Crustacea</taxon>
        <taxon>Multicrustacea</taxon>
        <taxon>Malacostraca</taxon>
        <taxon>Eumalacostraca</taxon>
        <taxon>Eucarida</taxon>
        <taxon>Euphausiacea</taxon>
        <taxon>Euphausiidae</taxon>
        <taxon>Meganyctiphanes</taxon>
    </lineage>
</organism>
<gene>
    <name evidence="2" type="ORF">MNOR_LOCUS29334</name>
</gene>
<dbReference type="Proteomes" id="UP001497623">
    <property type="component" value="Unassembled WGS sequence"/>
</dbReference>
<keyword evidence="1" id="KW-0812">Transmembrane</keyword>
<keyword evidence="3" id="KW-1185">Reference proteome</keyword>
<feature type="transmembrane region" description="Helical" evidence="1">
    <location>
        <begin position="36"/>
        <end position="61"/>
    </location>
</feature>
<name>A0AAV2RTW1_MEGNR</name>
<proteinExistence type="predicted"/>
<accession>A0AAV2RTW1</accession>
<dbReference type="AlphaFoldDB" id="A0AAV2RTW1"/>
<protein>
    <submittedName>
        <fullName evidence="2">Uncharacterized protein</fullName>
    </submittedName>
</protein>
<sequence>MSPTALATAENFITQFETGLRAFGVDLKTWVGSLDLVTVGVTLLVVAVGVLLFDMVTYFYAKYAGTDRGYQSYGRSLALGAAKAWDSRDELGLNNYLDGARGGRSLDGVTSVLESLAKAALEWDEPSFPR</sequence>
<evidence type="ECO:0000256" key="1">
    <source>
        <dbReference type="SAM" id="Phobius"/>
    </source>
</evidence>
<evidence type="ECO:0000313" key="3">
    <source>
        <dbReference type="Proteomes" id="UP001497623"/>
    </source>
</evidence>